<dbReference type="GO" id="GO:0004644">
    <property type="term" value="F:phosphoribosylglycinamide formyltransferase activity"/>
    <property type="evidence" value="ECO:0007669"/>
    <property type="project" value="UniProtKB-EC"/>
</dbReference>
<evidence type="ECO:0000256" key="3">
    <source>
        <dbReference type="ARBA" id="ARBA00022679"/>
    </source>
</evidence>
<comment type="caution">
    <text evidence="6">The sequence shown here is derived from an EMBL/GenBank/DDBJ whole genome shotgun (WGS) entry which is preliminary data.</text>
</comment>
<evidence type="ECO:0000313" key="7">
    <source>
        <dbReference type="Proteomes" id="UP000431462"/>
    </source>
</evidence>
<evidence type="ECO:0000256" key="4">
    <source>
        <dbReference type="ARBA" id="ARBA00022755"/>
    </source>
</evidence>
<dbReference type="Gene3D" id="3.40.50.170">
    <property type="entry name" value="Formyl transferase, N-terminal domain"/>
    <property type="match status" value="1"/>
</dbReference>
<dbReference type="Pfam" id="PF00551">
    <property type="entry name" value="Formyl_trans_N"/>
    <property type="match status" value="1"/>
</dbReference>
<dbReference type="CDD" id="cd08653">
    <property type="entry name" value="FMT_core_like_3"/>
    <property type="match status" value="1"/>
</dbReference>
<feature type="domain" description="Formyl transferase N-terminal" evidence="5">
    <location>
        <begin position="95"/>
        <end position="182"/>
    </location>
</feature>
<evidence type="ECO:0000256" key="1">
    <source>
        <dbReference type="ARBA" id="ARBA00005054"/>
    </source>
</evidence>
<protein>
    <recommendedName>
        <fullName evidence="2">phosphoribosylglycinamide formyltransferase 1</fullName>
        <ecNumber evidence="2">2.1.2.2</ecNumber>
    </recommendedName>
</protein>
<comment type="pathway">
    <text evidence="1">Purine metabolism; IMP biosynthesis via de novo pathway; N(2)-formyl-N(1)-(5-phospho-D-ribosyl)glycinamide from N(1)-(5-phospho-D-ribosyl)glycinamide (10-formyl THF route): step 1/1.</text>
</comment>
<dbReference type="EC" id="2.1.2.2" evidence="2"/>
<dbReference type="GO" id="GO:0006189">
    <property type="term" value="P:'de novo' IMP biosynthetic process"/>
    <property type="evidence" value="ECO:0007669"/>
    <property type="project" value="TreeGrafter"/>
</dbReference>
<keyword evidence="3" id="KW-0808">Transferase</keyword>
<gene>
    <name evidence="6" type="ORF">FH752_19095</name>
</gene>
<dbReference type="PANTHER" id="PTHR43369:SF2">
    <property type="entry name" value="PHOSPHORIBOSYLGLYCINAMIDE FORMYLTRANSFERASE"/>
    <property type="match status" value="1"/>
</dbReference>
<evidence type="ECO:0000256" key="2">
    <source>
        <dbReference type="ARBA" id="ARBA00012254"/>
    </source>
</evidence>
<proteinExistence type="predicted"/>
<evidence type="ECO:0000313" key="6">
    <source>
        <dbReference type="EMBL" id="MTJ00715.1"/>
    </source>
</evidence>
<dbReference type="InterPro" id="IPR036477">
    <property type="entry name" value="Formyl_transf_N_sf"/>
</dbReference>
<keyword evidence="4" id="KW-0658">Purine biosynthesis</keyword>
<dbReference type="AlphaFoldDB" id="A0A844I4J2"/>
<dbReference type="EMBL" id="VENC01000029">
    <property type="protein sequence ID" value="MTJ00715.1"/>
    <property type="molecule type" value="Genomic_DNA"/>
</dbReference>
<reference evidence="6 7" key="1">
    <citation type="submission" date="2019-06" db="EMBL/GenBank/DDBJ databases">
        <title>Enrichment of Autotrophic Halophilic Microorganisms from Red Sea Brine Pool Using Microbial Electrosynthesis System.</title>
        <authorList>
            <person name="Alqahtani M.F."/>
            <person name="Bajracharya S."/>
            <person name="Katuri K.P."/>
            <person name="Ali M."/>
            <person name="Saikaly P.E."/>
        </authorList>
    </citation>
    <scope>NUCLEOTIDE SEQUENCE [LARGE SCALE GENOMIC DNA]</scope>
    <source>
        <strain evidence="6">MES15</strain>
    </source>
</reference>
<dbReference type="InterPro" id="IPR002376">
    <property type="entry name" value="Formyl_transf_N"/>
</dbReference>
<dbReference type="Proteomes" id="UP000431462">
    <property type="component" value="Unassembled WGS sequence"/>
</dbReference>
<dbReference type="GO" id="GO:0005829">
    <property type="term" value="C:cytosol"/>
    <property type="evidence" value="ECO:0007669"/>
    <property type="project" value="TreeGrafter"/>
</dbReference>
<organism evidence="6 7">
    <name type="scientific">Marinobacter adhaerens</name>
    <dbReference type="NCBI Taxonomy" id="1033846"/>
    <lineage>
        <taxon>Bacteria</taxon>
        <taxon>Pseudomonadati</taxon>
        <taxon>Pseudomonadota</taxon>
        <taxon>Gammaproteobacteria</taxon>
        <taxon>Pseudomonadales</taxon>
        <taxon>Marinobacteraceae</taxon>
        <taxon>Marinobacter</taxon>
    </lineage>
</organism>
<sequence length="255" mass="29314">MTKVAVLGRDSISTRLLIYRLSEAGYHVIWHEERRDDRVELMRRRVKKFGVTFVFSQLIFQILQRVIFKFSESRVKEIVGDLRRFESFTPDNVDKNINEANLSYLLDRKVDLIILSGTRILSPQTLSALEPIRIINIHAGITPKYRGVHGGYWSLANHDRENFGATIHFVDSGVDTGGVISHVRLVPEKKDNFSTYPLLQQASAINVLLDLIPEILHGRSEPRDTVHVDEKSDSKVWTHPTIFQYLNGYLKYGVK</sequence>
<dbReference type="PANTHER" id="PTHR43369">
    <property type="entry name" value="PHOSPHORIBOSYLGLYCINAMIDE FORMYLTRANSFERASE"/>
    <property type="match status" value="1"/>
</dbReference>
<name>A0A844I4J2_9GAMM</name>
<accession>A0A844I4J2</accession>
<evidence type="ECO:0000259" key="5">
    <source>
        <dbReference type="Pfam" id="PF00551"/>
    </source>
</evidence>
<dbReference type="SUPFAM" id="SSF53328">
    <property type="entry name" value="Formyltransferase"/>
    <property type="match status" value="1"/>
</dbReference>